<gene>
    <name evidence="2" type="ORF">HAHE_26150</name>
</gene>
<name>A0ABM7RF19_9BACT</name>
<dbReference type="RefSeq" id="WP_338685032.1">
    <property type="nucleotide sequence ID" value="NZ_AP024702.1"/>
</dbReference>
<dbReference type="EMBL" id="AP024702">
    <property type="protein sequence ID" value="BCX48707.1"/>
    <property type="molecule type" value="Genomic_DNA"/>
</dbReference>
<reference evidence="2 3" key="1">
    <citation type="submission" date="2021-06" db="EMBL/GenBank/DDBJ databases">
        <title>Complete genome of Haloferula helveola possessing various polysaccharide degrading enzymes.</title>
        <authorList>
            <person name="Takami H."/>
            <person name="Huang C."/>
            <person name="Hamasaki K."/>
        </authorList>
    </citation>
    <scope>NUCLEOTIDE SEQUENCE [LARGE SCALE GENOMIC DNA]</scope>
    <source>
        <strain evidence="2 3">CN-1</strain>
    </source>
</reference>
<dbReference type="Gene3D" id="1.10.287.1490">
    <property type="match status" value="1"/>
</dbReference>
<accession>A0ABM7RF19</accession>
<proteinExistence type="predicted"/>
<keyword evidence="1" id="KW-0175">Coiled coil</keyword>
<protein>
    <recommendedName>
        <fullName evidence="4">Chromosome partition protein Smc</fullName>
    </recommendedName>
</protein>
<evidence type="ECO:0000313" key="3">
    <source>
        <dbReference type="Proteomes" id="UP001374893"/>
    </source>
</evidence>
<evidence type="ECO:0000256" key="1">
    <source>
        <dbReference type="SAM" id="Coils"/>
    </source>
</evidence>
<organism evidence="2 3">
    <name type="scientific">Haloferula helveola</name>
    <dbReference type="NCBI Taxonomy" id="490095"/>
    <lineage>
        <taxon>Bacteria</taxon>
        <taxon>Pseudomonadati</taxon>
        <taxon>Verrucomicrobiota</taxon>
        <taxon>Verrucomicrobiia</taxon>
        <taxon>Verrucomicrobiales</taxon>
        <taxon>Verrucomicrobiaceae</taxon>
        <taxon>Haloferula</taxon>
    </lineage>
</organism>
<sequence length="289" mass="33378">MTTTRYLLARIALAFGISRRQRRMAEAASETHLLREAEQILGERVWERVETVEELGIEYWTLRRLIAEKSELLDKHSEAEEVLQSAHDQRAALLSAKSDVTDELDEQRADLLEEMDELARHRDDIVRRARDIRRLYDGIKTKLEVLRAESRDDTQTVSTAKTRMEELRLQFESLKHERTEIATKIAKRNEKLDAIDERIDAERKKHRSEAAEAFQMIGDANRKISSFKAEIGLIEQEMQQLFGEIGRHVSRNAKANPVCRAATTDFQSMVEVMSALRKSINLNHRLTGA</sequence>
<evidence type="ECO:0008006" key="4">
    <source>
        <dbReference type="Google" id="ProtNLM"/>
    </source>
</evidence>
<dbReference type="Proteomes" id="UP001374893">
    <property type="component" value="Chromosome"/>
</dbReference>
<feature type="coiled-coil region" evidence="1">
    <location>
        <begin position="157"/>
        <end position="205"/>
    </location>
</feature>
<feature type="coiled-coil region" evidence="1">
    <location>
        <begin position="62"/>
        <end position="128"/>
    </location>
</feature>
<keyword evidence="3" id="KW-1185">Reference proteome</keyword>
<evidence type="ECO:0000313" key="2">
    <source>
        <dbReference type="EMBL" id="BCX48707.1"/>
    </source>
</evidence>